<organism evidence="2 3">
    <name type="scientific">Muraenolepis orangiensis</name>
    <name type="common">Patagonian moray cod</name>
    <dbReference type="NCBI Taxonomy" id="630683"/>
    <lineage>
        <taxon>Eukaryota</taxon>
        <taxon>Metazoa</taxon>
        <taxon>Chordata</taxon>
        <taxon>Craniata</taxon>
        <taxon>Vertebrata</taxon>
        <taxon>Euteleostomi</taxon>
        <taxon>Actinopterygii</taxon>
        <taxon>Neopterygii</taxon>
        <taxon>Teleostei</taxon>
        <taxon>Neoteleostei</taxon>
        <taxon>Acanthomorphata</taxon>
        <taxon>Zeiogadaria</taxon>
        <taxon>Gadariae</taxon>
        <taxon>Gadiformes</taxon>
        <taxon>Muraenolepidoidei</taxon>
        <taxon>Muraenolepididae</taxon>
        <taxon>Muraenolepis</taxon>
    </lineage>
</organism>
<evidence type="ECO:0000313" key="2">
    <source>
        <dbReference type="EMBL" id="KAJ3612009.1"/>
    </source>
</evidence>
<feature type="region of interest" description="Disordered" evidence="1">
    <location>
        <begin position="69"/>
        <end position="103"/>
    </location>
</feature>
<name>A0A9Q0IUX0_9TELE</name>
<proteinExistence type="predicted"/>
<accession>A0A9Q0IUX0</accession>
<dbReference type="EMBL" id="JANIIK010000036">
    <property type="protein sequence ID" value="KAJ3612009.1"/>
    <property type="molecule type" value="Genomic_DNA"/>
</dbReference>
<feature type="compositionally biased region" description="Basic and acidic residues" evidence="1">
    <location>
        <begin position="69"/>
        <end position="78"/>
    </location>
</feature>
<feature type="compositionally biased region" description="Acidic residues" evidence="1">
    <location>
        <begin position="79"/>
        <end position="96"/>
    </location>
</feature>
<protein>
    <submittedName>
        <fullName evidence="2">Uncharacterized protein</fullName>
    </submittedName>
</protein>
<dbReference type="AlphaFoldDB" id="A0A9Q0IUX0"/>
<feature type="compositionally biased region" description="Basic and acidic residues" evidence="1">
    <location>
        <begin position="8"/>
        <end position="21"/>
    </location>
</feature>
<reference evidence="2" key="1">
    <citation type="submission" date="2022-07" db="EMBL/GenBank/DDBJ databases">
        <title>Chromosome-level genome of Muraenolepis orangiensis.</title>
        <authorList>
            <person name="Kim J."/>
        </authorList>
    </citation>
    <scope>NUCLEOTIDE SEQUENCE</scope>
    <source>
        <strain evidence="2">KU_S4_2022</strain>
        <tissue evidence="2">Muscle</tissue>
    </source>
</reference>
<gene>
    <name evidence="2" type="ORF">NHX12_020288</name>
</gene>
<dbReference type="Proteomes" id="UP001148018">
    <property type="component" value="Unassembled WGS sequence"/>
</dbReference>
<sequence length="103" mass="12238">MMWGTELRLSDETSRALDQVRRASQLSVGPGEESISAERWTRTEGLEDGEIRPEDQPDKRLWERWRIHNQLRDHRPGGDQEETIDQETIDQENIDQEETRRRP</sequence>
<evidence type="ECO:0000313" key="3">
    <source>
        <dbReference type="Proteomes" id="UP001148018"/>
    </source>
</evidence>
<evidence type="ECO:0000256" key="1">
    <source>
        <dbReference type="SAM" id="MobiDB-lite"/>
    </source>
</evidence>
<feature type="region of interest" description="Disordered" evidence="1">
    <location>
        <begin position="1"/>
        <end position="57"/>
    </location>
</feature>
<comment type="caution">
    <text evidence="2">The sequence shown here is derived from an EMBL/GenBank/DDBJ whole genome shotgun (WGS) entry which is preliminary data.</text>
</comment>
<keyword evidence="3" id="KW-1185">Reference proteome</keyword>
<feature type="compositionally biased region" description="Basic and acidic residues" evidence="1">
    <location>
        <begin position="39"/>
        <end position="57"/>
    </location>
</feature>